<feature type="compositionally biased region" description="Acidic residues" evidence="6">
    <location>
        <begin position="555"/>
        <end position="569"/>
    </location>
</feature>
<feature type="transmembrane region" description="Helical" evidence="7">
    <location>
        <begin position="317"/>
        <end position="342"/>
    </location>
</feature>
<keyword evidence="2" id="KW-0813">Transport</keyword>
<feature type="transmembrane region" description="Helical" evidence="7">
    <location>
        <begin position="488"/>
        <end position="505"/>
    </location>
</feature>
<proteinExistence type="predicted"/>
<sequence length="569" mass="62287">MGTNADSKTPVQASRARDASSLQQTTTNQSKAEETSGLHQHQSIMATIADDDDRLLVRIGYTPVLHRHFSRWSTVSYAISILGVLGSVPATFGAPMTSGGPATAVWAWFIGSIMAYCIASSGNNHMLIQCKVSELVSAYPTAGGMYYVTKHVVPPEHVAAWAWIIGWCNFLGQAAGVASLAYTISQMVLATVVMHTMDGDVPTFVPQAYQTVLLAIFVLCLFGTICSFPTNWLHRIILWFAPINIIASVCICIALLILTPNKQSPKWVFTTVMDGSGWESKGFSFLLGFLSVAWTMTDYDGTTQQTHDAAIRGPMAIRAAILVSGVVGWMLNVTFCFCMSDYDAVMATPTGLPVAQIFFNAGGRTGGTFMWFFVMLVQFFTGCSAMLANARMAWAFSRDAAFPFSEFWSKVNRYTHTPVNAVWLVVAFCSCLDLIGIGSTLTITAIFNITAPALDISYIAVIVAHRWYEGKVQFHPGPYTMGSWSKPVNAIAVTWVVFISVVLFFPTMKPVKADNMNYAICVAAIIGLFSTVWWYAGARKTYTGPRTTDTIDMLPPEDPEEIFSDYDTP</sequence>
<feature type="transmembrane region" description="Helical" evidence="7">
    <location>
        <begin position="369"/>
        <end position="388"/>
    </location>
</feature>
<accession>A0A6A5QKZ8</accession>
<feature type="region of interest" description="Disordered" evidence="6">
    <location>
        <begin position="549"/>
        <end position="569"/>
    </location>
</feature>
<feature type="transmembrane region" description="Helical" evidence="7">
    <location>
        <begin position="75"/>
        <end position="94"/>
    </location>
</feature>
<keyword evidence="9" id="KW-1185">Reference proteome</keyword>
<evidence type="ECO:0000256" key="5">
    <source>
        <dbReference type="ARBA" id="ARBA00023136"/>
    </source>
</evidence>
<feature type="transmembrane region" description="Helical" evidence="7">
    <location>
        <begin position="517"/>
        <end position="536"/>
    </location>
</feature>
<dbReference type="Gene3D" id="1.20.1740.10">
    <property type="entry name" value="Amino acid/polyamine transporter I"/>
    <property type="match status" value="1"/>
</dbReference>
<feature type="transmembrane region" description="Helical" evidence="7">
    <location>
        <begin position="278"/>
        <end position="296"/>
    </location>
</feature>
<feature type="transmembrane region" description="Helical" evidence="7">
    <location>
        <begin position="160"/>
        <end position="184"/>
    </location>
</feature>
<dbReference type="GO" id="GO:0022857">
    <property type="term" value="F:transmembrane transporter activity"/>
    <property type="evidence" value="ECO:0007669"/>
    <property type="project" value="InterPro"/>
</dbReference>
<name>A0A6A5QKZ8_AMPQU</name>
<feature type="compositionally biased region" description="Polar residues" evidence="6">
    <location>
        <begin position="1"/>
        <end position="12"/>
    </location>
</feature>
<feature type="compositionally biased region" description="Polar residues" evidence="6">
    <location>
        <begin position="20"/>
        <end position="30"/>
    </location>
</feature>
<dbReference type="PANTHER" id="PTHR45649:SF10">
    <property type="entry name" value="AMINO ACID TRANSPORTER (EUROFUNG)"/>
    <property type="match status" value="1"/>
</dbReference>
<dbReference type="Proteomes" id="UP000800096">
    <property type="component" value="Unassembled WGS sequence"/>
</dbReference>
<evidence type="ECO:0000256" key="7">
    <source>
        <dbReference type="SAM" id="Phobius"/>
    </source>
</evidence>
<evidence type="ECO:0000256" key="1">
    <source>
        <dbReference type="ARBA" id="ARBA00004141"/>
    </source>
</evidence>
<dbReference type="EMBL" id="ML979135">
    <property type="protein sequence ID" value="KAF1916109.1"/>
    <property type="molecule type" value="Genomic_DNA"/>
</dbReference>
<organism evidence="8 9">
    <name type="scientific">Ampelomyces quisqualis</name>
    <name type="common">Powdery mildew agent</name>
    <dbReference type="NCBI Taxonomy" id="50730"/>
    <lineage>
        <taxon>Eukaryota</taxon>
        <taxon>Fungi</taxon>
        <taxon>Dikarya</taxon>
        <taxon>Ascomycota</taxon>
        <taxon>Pezizomycotina</taxon>
        <taxon>Dothideomycetes</taxon>
        <taxon>Pleosporomycetidae</taxon>
        <taxon>Pleosporales</taxon>
        <taxon>Pleosporineae</taxon>
        <taxon>Phaeosphaeriaceae</taxon>
        <taxon>Ampelomyces</taxon>
    </lineage>
</organism>
<keyword evidence="4 7" id="KW-1133">Transmembrane helix</keyword>
<dbReference type="Pfam" id="PF13520">
    <property type="entry name" value="AA_permease_2"/>
    <property type="match status" value="1"/>
</dbReference>
<evidence type="ECO:0000256" key="3">
    <source>
        <dbReference type="ARBA" id="ARBA00022692"/>
    </source>
</evidence>
<protein>
    <submittedName>
        <fullName evidence="8">Amino acid/polyamine transporter I</fullName>
    </submittedName>
</protein>
<evidence type="ECO:0000256" key="2">
    <source>
        <dbReference type="ARBA" id="ARBA00022448"/>
    </source>
</evidence>
<evidence type="ECO:0000313" key="8">
    <source>
        <dbReference type="EMBL" id="KAF1916109.1"/>
    </source>
</evidence>
<dbReference type="GO" id="GO:0016020">
    <property type="term" value="C:membrane"/>
    <property type="evidence" value="ECO:0007669"/>
    <property type="project" value="UniProtKB-SubCell"/>
</dbReference>
<evidence type="ECO:0000256" key="4">
    <source>
        <dbReference type="ARBA" id="ARBA00022989"/>
    </source>
</evidence>
<keyword evidence="5 7" id="KW-0472">Membrane</keyword>
<dbReference type="InterPro" id="IPR002293">
    <property type="entry name" value="AA/rel_permease1"/>
</dbReference>
<reference evidence="8" key="1">
    <citation type="journal article" date="2020" name="Stud. Mycol.">
        <title>101 Dothideomycetes genomes: a test case for predicting lifestyles and emergence of pathogens.</title>
        <authorList>
            <person name="Haridas S."/>
            <person name="Albert R."/>
            <person name="Binder M."/>
            <person name="Bloem J."/>
            <person name="Labutti K."/>
            <person name="Salamov A."/>
            <person name="Andreopoulos B."/>
            <person name="Baker S."/>
            <person name="Barry K."/>
            <person name="Bills G."/>
            <person name="Bluhm B."/>
            <person name="Cannon C."/>
            <person name="Castanera R."/>
            <person name="Culley D."/>
            <person name="Daum C."/>
            <person name="Ezra D."/>
            <person name="Gonzalez J."/>
            <person name="Henrissat B."/>
            <person name="Kuo A."/>
            <person name="Liang C."/>
            <person name="Lipzen A."/>
            <person name="Lutzoni F."/>
            <person name="Magnuson J."/>
            <person name="Mondo S."/>
            <person name="Nolan M."/>
            <person name="Ohm R."/>
            <person name="Pangilinan J."/>
            <person name="Park H.-J."/>
            <person name="Ramirez L."/>
            <person name="Alfaro M."/>
            <person name="Sun H."/>
            <person name="Tritt A."/>
            <person name="Yoshinaga Y."/>
            <person name="Zwiers L.-H."/>
            <person name="Turgeon B."/>
            <person name="Goodwin S."/>
            <person name="Spatafora J."/>
            <person name="Crous P."/>
            <person name="Grigoriev I."/>
        </authorList>
    </citation>
    <scope>NUCLEOTIDE SEQUENCE</scope>
    <source>
        <strain evidence="8">HMLAC05119</strain>
    </source>
</reference>
<evidence type="ECO:0000313" key="9">
    <source>
        <dbReference type="Proteomes" id="UP000800096"/>
    </source>
</evidence>
<dbReference type="PIRSF" id="PIRSF006060">
    <property type="entry name" value="AA_transporter"/>
    <property type="match status" value="1"/>
</dbReference>
<feature type="transmembrane region" description="Helical" evidence="7">
    <location>
        <begin position="204"/>
        <end position="225"/>
    </location>
</feature>
<dbReference type="OrthoDB" id="10054429at2759"/>
<feature type="transmembrane region" description="Helical" evidence="7">
    <location>
        <begin position="449"/>
        <end position="468"/>
    </location>
</feature>
<feature type="transmembrane region" description="Helical" evidence="7">
    <location>
        <begin position="421"/>
        <end position="443"/>
    </location>
</feature>
<feature type="region of interest" description="Disordered" evidence="6">
    <location>
        <begin position="1"/>
        <end position="39"/>
    </location>
</feature>
<feature type="transmembrane region" description="Helical" evidence="7">
    <location>
        <begin position="100"/>
        <end position="119"/>
    </location>
</feature>
<gene>
    <name evidence="8" type="ORF">BDU57DRAFT_448061</name>
</gene>
<dbReference type="AlphaFoldDB" id="A0A6A5QKZ8"/>
<keyword evidence="3 7" id="KW-0812">Transmembrane</keyword>
<evidence type="ECO:0000256" key="6">
    <source>
        <dbReference type="SAM" id="MobiDB-lite"/>
    </source>
</evidence>
<feature type="transmembrane region" description="Helical" evidence="7">
    <location>
        <begin position="237"/>
        <end position="258"/>
    </location>
</feature>
<dbReference type="PANTHER" id="PTHR45649">
    <property type="entry name" value="AMINO-ACID PERMEASE BAT1"/>
    <property type="match status" value="1"/>
</dbReference>
<comment type="subcellular location">
    <subcellularLocation>
        <location evidence="1">Membrane</location>
        <topology evidence="1">Multi-pass membrane protein</topology>
    </subcellularLocation>
</comment>